<dbReference type="InterPro" id="IPR003395">
    <property type="entry name" value="RecF/RecN/SMC_N"/>
</dbReference>
<dbReference type="GO" id="GO:0016887">
    <property type="term" value="F:ATP hydrolysis activity"/>
    <property type="evidence" value="ECO:0007669"/>
    <property type="project" value="InterPro"/>
</dbReference>
<dbReference type="SUPFAM" id="SSF52540">
    <property type="entry name" value="P-loop containing nucleoside triphosphate hydrolases"/>
    <property type="match status" value="1"/>
</dbReference>
<dbReference type="Pfam" id="PF06470">
    <property type="entry name" value="SMC_hinge"/>
    <property type="match status" value="1"/>
</dbReference>
<protein>
    <submittedName>
        <fullName evidence="1">Uncharacterized protein</fullName>
    </submittedName>
</protein>
<organism evidence="1 2">
    <name type="scientific">Saccharomyces kudriavzevii (strain ATCC MYA-4449 / AS 2.2408 / CBS 8840 / NBRC 1802 / NCYC 2889)</name>
    <name type="common">Yeast</name>
    <dbReference type="NCBI Taxonomy" id="226230"/>
    <lineage>
        <taxon>Eukaryota</taxon>
        <taxon>Fungi</taxon>
        <taxon>Dikarya</taxon>
        <taxon>Ascomycota</taxon>
        <taxon>Saccharomycotina</taxon>
        <taxon>Saccharomycetes</taxon>
        <taxon>Saccharomycetales</taxon>
        <taxon>Saccharomycetaceae</taxon>
        <taxon>Saccharomyces</taxon>
    </lineage>
</organism>
<dbReference type="GO" id="GO:0005634">
    <property type="term" value="C:nucleus"/>
    <property type="evidence" value="ECO:0007669"/>
    <property type="project" value="UniProtKB-SubCell"/>
</dbReference>
<dbReference type="InterPro" id="IPR027417">
    <property type="entry name" value="P-loop_NTPase"/>
</dbReference>
<dbReference type="Gene3D" id="3.40.50.300">
    <property type="entry name" value="P-loop containing nucleotide triphosphate hydrolases"/>
    <property type="match status" value="2"/>
</dbReference>
<dbReference type="InterPro" id="IPR010935">
    <property type="entry name" value="SMC_hinge"/>
</dbReference>
<evidence type="ECO:0000313" key="1">
    <source>
        <dbReference type="EMBL" id="CAI4045973.1"/>
    </source>
</evidence>
<gene>
    <name evidence="1" type="primary">SKDI12G1360</name>
    <name evidence="1" type="ORF">SKDI_12G1360</name>
</gene>
<dbReference type="SUPFAM" id="SSF57997">
    <property type="entry name" value="Tropomyosin"/>
    <property type="match status" value="1"/>
</dbReference>
<dbReference type="Gene3D" id="3.30.70.1620">
    <property type="match status" value="1"/>
</dbReference>
<dbReference type="OrthoDB" id="5575062at2759"/>
<dbReference type="PANTHER" id="PTHR18937">
    <property type="entry name" value="STRUCTURAL MAINTENANCE OF CHROMOSOMES SMC FAMILY MEMBER"/>
    <property type="match status" value="1"/>
</dbReference>
<dbReference type="PANTHER" id="PTHR18937:SF172">
    <property type="entry name" value="STRUCTURAL MAINTENANCE OF CHROMOSOMES PROTEIN"/>
    <property type="match status" value="1"/>
</dbReference>
<dbReference type="Pfam" id="PF02463">
    <property type="entry name" value="SMC_N"/>
    <property type="match status" value="1"/>
</dbReference>
<dbReference type="InterPro" id="IPR024704">
    <property type="entry name" value="SMC"/>
</dbReference>
<evidence type="ECO:0000313" key="2">
    <source>
        <dbReference type="Proteomes" id="UP001162087"/>
    </source>
</evidence>
<dbReference type="GO" id="GO:0005524">
    <property type="term" value="F:ATP binding"/>
    <property type="evidence" value="ECO:0007669"/>
    <property type="project" value="UniProtKB-KW"/>
</dbReference>
<dbReference type="Gene3D" id="1.20.1060.20">
    <property type="match status" value="1"/>
</dbReference>
<dbReference type="GO" id="GO:0000796">
    <property type="term" value="C:condensin complex"/>
    <property type="evidence" value="ECO:0007669"/>
    <property type="project" value="TreeGrafter"/>
</dbReference>
<dbReference type="GO" id="GO:0051301">
    <property type="term" value="P:cell division"/>
    <property type="evidence" value="ECO:0007669"/>
    <property type="project" value="UniProtKB-KW"/>
</dbReference>
<dbReference type="PIRSF" id="PIRSF005719">
    <property type="entry name" value="SMC"/>
    <property type="match status" value="1"/>
</dbReference>
<proteinExistence type="predicted"/>
<reference evidence="1" key="1">
    <citation type="submission" date="2022-10" db="EMBL/GenBank/DDBJ databases">
        <authorList>
            <person name="Byrne P K."/>
        </authorList>
    </citation>
    <scope>NUCLEOTIDE SEQUENCE</scope>
    <source>
        <strain evidence="1">IFO1802</strain>
    </source>
</reference>
<dbReference type="SMART" id="SM00968">
    <property type="entry name" value="SMC_hinge"/>
    <property type="match status" value="1"/>
</dbReference>
<dbReference type="Proteomes" id="UP001162087">
    <property type="component" value="Chromosome 12"/>
</dbReference>
<accession>A0AA35J237</accession>
<name>A0AA35J237_SACK1</name>
<dbReference type="EMBL" id="OX365907">
    <property type="protein sequence ID" value="CAI4045973.1"/>
    <property type="molecule type" value="Genomic_DNA"/>
</dbReference>
<dbReference type="GO" id="GO:0007076">
    <property type="term" value="P:mitotic chromosome condensation"/>
    <property type="evidence" value="ECO:0007669"/>
    <property type="project" value="TreeGrafter"/>
</dbReference>
<dbReference type="SUPFAM" id="SSF75553">
    <property type="entry name" value="Smc hinge domain"/>
    <property type="match status" value="1"/>
</dbReference>
<sequence>MCDSPLSKKQKRKATEEPELSLNDTDAERESRVENRVNRTEKTPDPNSPSLESSYARSHTPRKLVLSSGENRYAFSQPTNSATTSLHVPNLQPPKVSSRGRDYKAYSQSPPRSPGRSPARRLELLQLSPVKNSRIELQKLYDSHKSSGKQQGRLFINKLVLDNFKSYAGRQVVGPFHTSFSAVVGPNGSGKSNVIDSMLFVFGFRANKMRQDRLSDLIHKSEAFPDLQACSVAVHFEYIIDEPSGTSRIDEEKPGLVITRRAFKNNSSKYYINEKESSYTEVTKLLKKEGIDLDHKRFLILQGEVENIAQMKPKAEKESDDGLLEYLEDIIGTANYKPLIEERLSQIESLNEICLEKANRFEIVDREKNSLESGKETALEFLKKEKQLTLLKSKLLQFKMLQSNSKLASTLEKISSLNREFESEKKKFQESLREVDEVKAQHKDIKDRISSSTSREKTLSLEKRELEGSRVSLEERTKNLVNKMGKAEKALKSTKHSISESEHMFQELQRQQTEHEKEIKDLNQSLEEERIILDDIKLSLKDKTKDISAKIIRHEKESEPWDLQLQEKKSQIQLAESELSLLEETRAKLKKNAEALEEKIISKKQRKQELQGLVLDLSQRLKSLIDGRSQGERDFRSAHLKLKEMQRILNAHRQRAMEARSSLSKAQNKNMVLTALSKLQKSGRINGFHGRLGDLGVIDNSFDVAISTACPRLDDVVVDTVECAQHCIDYLRKNKLGYARFILLDRLRKFNLQPISTPENVPRLFDVVKPKDPKFSNAFYSVLKDTLVARDLKQANKVAYGKRRFRVVTVDGKLIDISGTMSGGGNHVMKGLMRLGTNQSDEIEDYTPEEVIKIEHELAEREKNFRVANDTVHEMEEELKKVRDQEPDLESQISRAEMEADSLTSELMLAEQQAKEAKMAYDKAVNEKTQVNEVMKNLEHLRGEYEDLQSETRTKKEQIKILQDQIMKIGGTKLHTQNSKVGSLCQRIDILVIKLKKVKSGIKKSEGDVLKYQKQLKNFEQDEELSSNELKVIEEKLKQTKLALTENDTNMTEISNLKSELKDQGEQLKERLTEMEENIDEFKSLEIEMKNKLEKLNSLLIHIKNEIKQQDKELNDLSIRDVTHTLQMLDNNQMDVVEDGIKDEQDADQDKPSGIPDDEKIQEKDDADNNHHSMNIDEMSSEISRGIPKLCEEELKDLDIELLESDISGLTCYINETSVDIGVLEEYVRRLIEFKRRKLDLNQAVQKRDEVKEQLEILKKNRFDEFMNGFNIISMTLKEMYQMITMGGNAELELVDSLDPFSEGVTFSVMPPKKSWRNITNLSGGEKTLSSLALVFALHKYRPTPLYVMDEIDAALDFRNVSIVANYIKERTKNAQFIVISLRNNMFELAQQLIGIYKRDNRTKSTTVKNIDILKRD</sequence>
<dbReference type="InterPro" id="IPR036277">
    <property type="entry name" value="SMC_hinge_sf"/>
</dbReference>
<keyword evidence="2" id="KW-1185">Reference proteome</keyword>